<dbReference type="InterPro" id="IPR029052">
    <property type="entry name" value="Metallo-depent_PP-like"/>
</dbReference>
<comment type="caution">
    <text evidence="4">The sequence shown here is derived from an EMBL/GenBank/DDBJ whole genome shotgun (WGS) entry which is preliminary data.</text>
</comment>
<dbReference type="InterPro" id="IPR008963">
    <property type="entry name" value="Purple_acid_Pase-like_N"/>
</dbReference>
<dbReference type="Gene3D" id="3.60.21.10">
    <property type="match status" value="1"/>
</dbReference>
<keyword evidence="1" id="KW-0732">Signal</keyword>
<dbReference type="GO" id="GO:0003993">
    <property type="term" value="F:acid phosphatase activity"/>
    <property type="evidence" value="ECO:0007669"/>
    <property type="project" value="InterPro"/>
</dbReference>
<evidence type="ECO:0000313" key="5">
    <source>
        <dbReference type="Proteomes" id="UP000675664"/>
    </source>
</evidence>
<organism evidence="4 5">
    <name type="scientific">Sinanaerobacter chloroacetimidivorans</name>
    <dbReference type="NCBI Taxonomy" id="2818044"/>
    <lineage>
        <taxon>Bacteria</taxon>
        <taxon>Bacillati</taxon>
        <taxon>Bacillota</taxon>
        <taxon>Clostridia</taxon>
        <taxon>Peptostreptococcales</taxon>
        <taxon>Anaerovoracaceae</taxon>
        <taxon>Sinanaerobacter</taxon>
    </lineage>
</organism>
<evidence type="ECO:0000259" key="3">
    <source>
        <dbReference type="Pfam" id="PF16656"/>
    </source>
</evidence>
<dbReference type="Gene3D" id="2.60.40.380">
    <property type="entry name" value="Purple acid phosphatase-like, N-terminal"/>
    <property type="match status" value="1"/>
</dbReference>
<dbReference type="InterPro" id="IPR015914">
    <property type="entry name" value="PAPs_N"/>
</dbReference>
<dbReference type="Proteomes" id="UP000675664">
    <property type="component" value="Unassembled WGS sequence"/>
</dbReference>
<keyword evidence="5" id="KW-1185">Reference proteome</keyword>
<accession>A0A8J7W0E4</accession>
<evidence type="ECO:0000313" key="4">
    <source>
        <dbReference type="EMBL" id="MBR0598472.1"/>
    </source>
</evidence>
<dbReference type="Pfam" id="PF00149">
    <property type="entry name" value="Metallophos"/>
    <property type="match status" value="1"/>
</dbReference>
<reference evidence="4" key="1">
    <citation type="submission" date="2021-04" db="EMBL/GenBank/DDBJ databases">
        <title>Sinoanaerobacter chloroacetimidivorans sp. nov., an obligate anaerobic bacterium isolated from anaerobic sludge.</title>
        <authorList>
            <person name="Bao Y."/>
        </authorList>
    </citation>
    <scope>NUCLEOTIDE SEQUENCE</scope>
    <source>
        <strain evidence="4">BAD-6</strain>
    </source>
</reference>
<dbReference type="GO" id="GO:0046872">
    <property type="term" value="F:metal ion binding"/>
    <property type="evidence" value="ECO:0007669"/>
    <property type="project" value="InterPro"/>
</dbReference>
<dbReference type="SUPFAM" id="SSF56300">
    <property type="entry name" value="Metallo-dependent phosphatases"/>
    <property type="match status" value="1"/>
</dbReference>
<proteinExistence type="predicted"/>
<feature type="domain" description="Purple acid phosphatase N-terminal" evidence="3">
    <location>
        <begin position="47"/>
        <end position="141"/>
    </location>
</feature>
<evidence type="ECO:0000259" key="2">
    <source>
        <dbReference type="Pfam" id="PF00149"/>
    </source>
</evidence>
<dbReference type="SUPFAM" id="SSF49363">
    <property type="entry name" value="Purple acid phosphatase, N-terminal domain"/>
    <property type="match status" value="1"/>
</dbReference>
<dbReference type="Pfam" id="PF16656">
    <property type="entry name" value="Pur_ac_phosph_N"/>
    <property type="match status" value="1"/>
</dbReference>
<name>A0A8J7W0E4_9FIRM</name>
<dbReference type="AlphaFoldDB" id="A0A8J7W0E4"/>
<reference evidence="4" key="2">
    <citation type="submission" date="2021-04" db="EMBL/GenBank/DDBJ databases">
        <authorList>
            <person name="Liu J."/>
        </authorList>
    </citation>
    <scope>NUCLEOTIDE SEQUENCE</scope>
    <source>
        <strain evidence="4">BAD-6</strain>
    </source>
</reference>
<dbReference type="PANTHER" id="PTHR45867">
    <property type="entry name" value="PURPLE ACID PHOSPHATASE"/>
    <property type="match status" value="1"/>
</dbReference>
<dbReference type="RefSeq" id="WP_227018597.1">
    <property type="nucleotide sequence ID" value="NZ_JAGSND010000007.1"/>
</dbReference>
<feature type="domain" description="Calcineurin-like phosphoesterase" evidence="2">
    <location>
        <begin position="150"/>
        <end position="341"/>
    </location>
</feature>
<dbReference type="PANTHER" id="PTHR45867:SF3">
    <property type="entry name" value="ACID PHOSPHATASE TYPE 7"/>
    <property type="match status" value="1"/>
</dbReference>
<dbReference type="InterPro" id="IPR004843">
    <property type="entry name" value="Calcineurin-like_PHP"/>
</dbReference>
<sequence length="420" mass="46392">MKKLRRLTGFLLIILLISAATVSIDILPATTKFPISTASQSTSISVVNNFGEDPQTERNFTWETSSEMNTGFIEYCPKNEFKSFTGENILISTAKSYESSKGAGTRTIHKASLKNLKPGTVYVYRVGNGTDLISTQGTFKTAEKKPNQFTFVQITDTQGANSKDYAVWEHTLDIALKAFPDARFLLHTGDMVDNGEEIAQWDLFTGAVKSELMNLPIEPAVGNHEAINRNGTNPDEKNYIDSFDLPAAMGTGAPAGTVYSFDYGYAHIAILNTECSSDNLKKEGNWLKADMQRSDKPWKIVALHRGPYGATYDSAEVRDALTPYFDEAGIDLVLQGHDHNYVRTYPMYNKAKATAGNGTVYITANSGGVKFYPGKLRSWQAVDLQPYTQMFVAVTVNKNTLKIQAYDVNNTLNDAITLNQ</sequence>
<dbReference type="EMBL" id="JAGSND010000007">
    <property type="protein sequence ID" value="MBR0598472.1"/>
    <property type="molecule type" value="Genomic_DNA"/>
</dbReference>
<protein>
    <submittedName>
        <fullName evidence="4">Metallophosphoesterase family protein</fullName>
    </submittedName>
</protein>
<evidence type="ECO:0000256" key="1">
    <source>
        <dbReference type="ARBA" id="ARBA00022729"/>
    </source>
</evidence>
<gene>
    <name evidence="4" type="ORF">KCX82_11335</name>
</gene>